<evidence type="ECO:0000256" key="1">
    <source>
        <dbReference type="SAM" id="Coils"/>
    </source>
</evidence>
<sequence>MNKTTKIILSTAIPVGVASILIPTIVVASLKSKVKKTEQERKSLNDLNLEVEEYLGKITTEIKENNIDEYEQLLKLISKTKNVIDNKYLRKEDYKKQLLLLKEKFDSFKNKNQSPKKNDTNEPFDNTNKDNTNNKDIEKPNTGKNGENETPKESVDAYQQLKTELEIVEKFFNSINGEKYMEIKTKSNKKLDEFKKILQNKNLKDIDYSNAKNELTNFLDLIKKEIASKEKEKLLEDQLDENSKKELKKIDEKTILFKRNFSEIDNQEKYKDNILKELNEIKTKYKLDTPVTKTSIEIKYRNILLDEINNRYTKFKTILDTNETQEKDWLKQEIEKISAILVKNKVELSQLANVEQIQTYLKSIKEKITSISKNEIIQTGVTLLNISNILDISKKIYDIQKNLNSINFNNIIKNSPLKDNINFAINFQNLLITFNEKMKKLKDINEWTQNKYIEYFDAFLSISKFNLRIENEVSNLKKLLELIDRFNVTKTKIENIYYNKDFKISEKEKNNVNLEIKKYIEEYIKTFYDLSSLNELTLKIDNVVKKVEEESKKSKISYIDDLEEKKNNLYNKLKKYEEIYDTKEFEKTFQELKSKYKSASIQLDKQSAISNLENFFIYYEDFIENLDNKVSEYITMLKRIENLANEYSEPKYSKIIAGISTLAKEIKDDKFRNIQNINTINFILTSLVKTINDSLQFIKKLPNDIETLKIQLNKLVQETNKSLNIEIIPQEIKTNYQKLVDEINKNITNNSNININDLINMIYIVNAYSTTFKNDFTILREDNIYSYISSNFPYDYLFEFINEYTIFQEKTNKQISSILSTLDDHKKTTSLKVIDGFILYLDLLNKKYKEKIDKYDDFFVKYNKKNEKLLLEINNFTNYENAVFNLTAMFTKHLIDFSYKYFENIPTKNINHLNDMEKDLDLLIKIVSENKTLTQ</sequence>
<keyword evidence="3" id="KW-0472">Membrane</keyword>
<feature type="region of interest" description="Disordered" evidence="2">
    <location>
        <begin position="109"/>
        <end position="156"/>
    </location>
</feature>
<evidence type="ECO:0000256" key="2">
    <source>
        <dbReference type="SAM" id="MobiDB-lite"/>
    </source>
</evidence>
<comment type="caution">
    <text evidence="4">The sequence shown here is derived from an EMBL/GenBank/DDBJ whole genome shotgun (WGS) entry which is preliminary data.</text>
</comment>
<name>A0A4R7U0M3_9BACT</name>
<reference evidence="4 5" key="1">
    <citation type="submission" date="2019-03" db="EMBL/GenBank/DDBJ databases">
        <title>Genomic Encyclopedia of Archaeal and Bacterial Type Strains, Phase II (KMG-II): from individual species to whole genera.</title>
        <authorList>
            <person name="Goeker M."/>
        </authorList>
    </citation>
    <scope>NUCLEOTIDE SEQUENCE [LARGE SCALE GENOMIC DNA]</scope>
    <source>
        <strain evidence="4 5">ATCC 25591</strain>
    </source>
</reference>
<organism evidence="4 5">
    <name type="scientific">Metamycoplasma hyosynoviae</name>
    <dbReference type="NCBI Taxonomy" id="29559"/>
    <lineage>
        <taxon>Bacteria</taxon>
        <taxon>Bacillati</taxon>
        <taxon>Mycoplasmatota</taxon>
        <taxon>Mycoplasmoidales</taxon>
        <taxon>Metamycoplasmataceae</taxon>
        <taxon>Metamycoplasma</taxon>
    </lineage>
</organism>
<evidence type="ECO:0000313" key="4">
    <source>
        <dbReference type="EMBL" id="TDU98168.1"/>
    </source>
</evidence>
<dbReference type="AlphaFoldDB" id="A0A4R7U0M3"/>
<feature type="coiled-coil region" evidence="1">
    <location>
        <begin position="502"/>
        <end position="579"/>
    </location>
</feature>
<feature type="transmembrane region" description="Helical" evidence="3">
    <location>
        <begin position="7"/>
        <end position="30"/>
    </location>
</feature>
<proteinExistence type="predicted"/>
<evidence type="ECO:0000256" key="3">
    <source>
        <dbReference type="SAM" id="Phobius"/>
    </source>
</evidence>
<accession>A0A4R7U0M3</accession>
<dbReference type="RefSeq" id="WP_134076499.1">
    <property type="nucleotide sequence ID" value="NZ_SOCH01000002.1"/>
</dbReference>
<dbReference type="Proteomes" id="UP000294882">
    <property type="component" value="Unassembled WGS sequence"/>
</dbReference>
<feature type="compositionally biased region" description="Basic and acidic residues" evidence="2">
    <location>
        <begin position="132"/>
        <end position="155"/>
    </location>
</feature>
<gene>
    <name evidence="4" type="ORF">JN03_0192</name>
</gene>
<keyword evidence="3" id="KW-0812">Transmembrane</keyword>
<protein>
    <submittedName>
        <fullName evidence="4">Uncharacterized protein</fullName>
    </submittedName>
</protein>
<evidence type="ECO:0000313" key="5">
    <source>
        <dbReference type="Proteomes" id="UP000294882"/>
    </source>
</evidence>
<keyword evidence="3" id="KW-1133">Transmembrane helix</keyword>
<dbReference type="EMBL" id="SOCH01000002">
    <property type="protein sequence ID" value="TDU98168.1"/>
    <property type="molecule type" value="Genomic_DNA"/>
</dbReference>
<keyword evidence="1" id="KW-0175">Coiled coil</keyword>